<keyword evidence="1" id="KW-0805">Transcription regulation</keyword>
<dbReference type="PANTHER" id="PTHR33204:SF18">
    <property type="entry name" value="TRANSCRIPTIONAL REGULATORY PROTEIN"/>
    <property type="match status" value="1"/>
</dbReference>
<evidence type="ECO:0000256" key="1">
    <source>
        <dbReference type="ARBA" id="ARBA00023015"/>
    </source>
</evidence>
<organism evidence="5 6">
    <name type="scientific">Amycolatopsis albispora</name>
    <dbReference type="NCBI Taxonomy" id="1804986"/>
    <lineage>
        <taxon>Bacteria</taxon>
        <taxon>Bacillati</taxon>
        <taxon>Actinomycetota</taxon>
        <taxon>Actinomycetes</taxon>
        <taxon>Pseudonocardiales</taxon>
        <taxon>Pseudonocardiaceae</taxon>
        <taxon>Amycolatopsis</taxon>
    </lineage>
</organism>
<keyword evidence="2" id="KW-0238">DNA-binding</keyword>
<dbReference type="RefSeq" id="WP_162788340.1">
    <property type="nucleotide sequence ID" value="NZ_CP015163.1"/>
</dbReference>
<protein>
    <recommendedName>
        <fullName evidence="4">HTH hxlR-type domain-containing protein</fullName>
    </recommendedName>
</protein>
<dbReference type="Proteomes" id="UP000250434">
    <property type="component" value="Chromosome"/>
</dbReference>
<gene>
    <name evidence="5" type="ORF">A4R43_06160</name>
</gene>
<name>A0A344L292_9PSEU</name>
<dbReference type="PANTHER" id="PTHR33204">
    <property type="entry name" value="TRANSCRIPTIONAL REGULATOR, MARR FAMILY"/>
    <property type="match status" value="1"/>
</dbReference>
<proteinExistence type="predicted"/>
<evidence type="ECO:0000256" key="3">
    <source>
        <dbReference type="ARBA" id="ARBA00023163"/>
    </source>
</evidence>
<evidence type="ECO:0000313" key="6">
    <source>
        <dbReference type="Proteomes" id="UP000250434"/>
    </source>
</evidence>
<dbReference type="InterPro" id="IPR036390">
    <property type="entry name" value="WH_DNA-bd_sf"/>
</dbReference>
<accession>A0A344L292</accession>
<reference evidence="5 6" key="1">
    <citation type="submission" date="2016-04" db="EMBL/GenBank/DDBJ databases">
        <title>Complete genome sequence and analysis of deep-sea sediment isolate, Amycolatopsis sp. WP1.</title>
        <authorList>
            <person name="Wang H."/>
            <person name="Chen S."/>
            <person name="Wu Q."/>
        </authorList>
    </citation>
    <scope>NUCLEOTIDE SEQUENCE [LARGE SCALE GENOMIC DNA]</scope>
    <source>
        <strain evidence="5 6">WP1</strain>
    </source>
</reference>
<dbReference type="InterPro" id="IPR002577">
    <property type="entry name" value="HTH_HxlR"/>
</dbReference>
<dbReference type="SUPFAM" id="SSF46785">
    <property type="entry name" value="Winged helix' DNA-binding domain"/>
    <property type="match status" value="1"/>
</dbReference>
<sequence>MAEFDVSYQQRLNDAVAVIRGRWTIAVLATLALRETQYTDLLATINDNERRSTGDAGRRPLSDRVLTDTLRRAREHDLIERRAGSGNFSSVWYRLTPKGRALLRAVRPLLEWAHEYSEEGGDAAALRKLNIGTSQPG</sequence>
<dbReference type="Gene3D" id="1.10.10.10">
    <property type="entry name" value="Winged helix-like DNA-binding domain superfamily/Winged helix DNA-binding domain"/>
    <property type="match status" value="1"/>
</dbReference>
<dbReference type="GO" id="GO:0003677">
    <property type="term" value="F:DNA binding"/>
    <property type="evidence" value="ECO:0007669"/>
    <property type="project" value="UniProtKB-KW"/>
</dbReference>
<dbReference type="AlphaFoldDB" id="A0A344L292"/>
<dbReference type="KEGG" id="aab:A4R43_06160"/>
<evidence type="ECO:0000313" key="5">
    <source>
        <dbReference type="EMBL" id="AXB42166.1"/>
    </source>
</evidence>
<dbReference type="InterPro" id="IPR036388">
    <property type="entry name" value="WH-like_DNA-bd_sf"/>
</dbReference>
<evidence type="ECO:0000256" key="2">
    <source>
        <dbReference type="ARBA" id="ARBA00023125"/>
    </source>
</evidence>
<feature type="domain" description="HTH hxlR-type" evidence="4">
    <location>
        <begin position="6"/>
        <end position="121"/>
    </location>
</feature>
<keyword evidence="6" id="KW-1185">Reference proteome</keyword>
<dbReference type="Pfam" id="PF01638">
    <property type="entry name" value="HxlR"/>
    <property type="match status" value="1"/>
</dbReference>
<dbReference type="EMBL" id="CP015163">
    <property type="protein sequence ID" value="AXB42166.1"/>
    <property type="molecule type" value="Genomic_DNA"/>
</dbReference>
<keyword evidence="3" id="KW-0804">Transcription</keyword>
<dbReference type="PROSITE" id="PS51118">
    <property type="entry name" value="HTH_HXLR"/>
    <property type="match status" value="1"/>
</dbReference>
<evidence type="ECO:0000259" key="4">
    <source>
        <dbReference type="PROSITE" id="PS51118"/>
    </source>
</evidence>